<accession>A0A5S9PR66</accession>
<evidence type="ECO:0000313" key="1">
    <source>
        <dbReference type="EMBL" id="CAA0106564.1"/>
    </source>
</evidence>
<reference evidence="1 2" key="1">
    <citation type="submission" date="2019-11" db="EMBL/GenBank/DDBJ databases">
        <authorList>
            <person name="Holert J."/>
        </authorList>
    </citation>
    <scope>NUCLEOTIDE SEQUENCE [LARGE SCALE GENOMIC DNA]</scope>
    <source>
        <strain evidence="1">SB11_3</strain>
    </source>
</reference>
<dbReference type="AlphaFoldDB" id="A0A5S9PR66"/>
<evidence type="ECO:0000313" key="2">
    <source>
        <dbReference type="Proteomes" id="UP000441399"/>
    </source>
</evidence>
<keyword evidence="2" id="KW-1185">Reference proteome</keyword>
<name>A0A5S9PR66_9GAMM</name>
<organism evidence="1 2">
    <name type="scientific">BD1-7 clade bacterium</name>
    <dbReference type="NCBI Taxonomy" id="2029982"/>
    <lineage>
        <taxon>Bacteria</taxon>
        <taxon>Pseudomonadati</taxon>
        <taxon>Pseudomonadota</taxon>
        <taxon>Gammaproteobacteria</taxon>
        <taxon>Cellvibrionales</taxon>
        <taxon>Spongiibacteraceae</taxon>
        <taxon>BD1-7 clade</taxon>
    </lineage>
</organism>
<dbReference type="Proteomes" id="UP000441399">
    <property type="component" value="Unassembled WGS sequence"/>
</dbReference>
<protein>
    <submittedName>
        <fullName evidence="1">Uncharacterized protein</fullName>
    </submittedName>
</protein>
<dbReference type="EMBL" id="CACSIO010000012">
    <property type="protein sequence ID" value="CAA0106564.1"/>
    <property type="molecule type" value="Genomic_DNA"/>
</dbReference>
<sequence>MLSEMWLRLHGSNAVICVVWADLWISRVAQSGFLNTVINENAKERAAEAVSLFENVETTD</sequence>
<gene>
    <name evidence="1" type="ORF">OPDIPICF_01081</name>
</gene>
<proteinExistence type="predicted"/>